<dbReference type="AlphaFoldDB" id="A0AAP0KVY2"/>
<evidence type="ECO:0000259" key="1">
    <source>
        <dbReference type="Pfam" id="PF03732"/>
    </source>
</evidence>
<dbReference type="EMBL" id="JBBNAF010000003">
    <property type="protein sequence ID" value="KAK9159711.1"/>
    <property type="molecule type" value="Genomic_DNA"/>
</dbReference>
<evidence type="ECO:0000313" key="3">
    <source>
        <dbReference type="Proteomes" id="UP001420932"/>
    </source>
</evidence>
<evidence type="ECO:0000313" key="2">
    <source>
        <dbReference type="EMBL" id="KAK9159711.1"/>
    </source>
</evidence>
<comment type="caution">
    <text evidence="2">The sequence shown here is derived from an EMBL/GenBank/DDBJ whole genome shotgun (WGS) entry which is preliminary data.</text>
</comment>
<name>A0AAP0KVY2_9MAGN</name>
<accession>A0AAP0KVY2</accession>
<proteinExistence type="predicted"/>
<gene>
    <name evidence="2" type="ORF">Syun_006052</name>
</gene>
<dbReference type="Proteomes" id="UP001420932">
    <property type="component" value="Unassembled WGS sequence"/>
</dbReference>
<reference evidence="2 3" key="1">
    <citation type="submission" date="2024-01" db="EMBL/GenBank/DDBJ databases">
        <title>Genome assemblies of Stephania.</title>
        <authorList>
            <person name="Yang L."/>
        </authorList>
    </citation>
    <scope>NUCLEOTIDE SEQUENCE [LARGE SCALE GENOMIC DNA]</scope>
    <source>
        <strain evidence="2">YNDBR</strain>
        <tissue evidence="2">Leaf</tissue>
    </source>
</reference>
<dbReference type="Pfam" id="PF03732">
    <property type="entry name" value="Retrotrans_gag"/>
    <property type="match status" value="1"/>
</dbReference>
<dbReference type="InterPro" id="IPR005162">
    <property type="entry name" value="Retrotrans_gag_dom"/>
</dbReference>
<protein>
    <recommendedName>
        <fullName evidence="1">Retrotransposon gag domain-containing protein</fullName>
    </recommendedName>
</protein>
<feature type="domain" description="Retrotransposon gag" evidence="1">
    <location>
        <begin position="32"/>
        <end position="104"/>
    </location>
</feature>
<keyword evidence="3" id="KW-1185">Reference proteome</keyword>
<sequence length="201" mass="22699">MDSSTRSSVKVVVGVVGCSGVCTRVARLSGACLRGHAAVWWKIYLDIHLKPTTWAEFRELFYYEFIPKQVRLRLREGFLALRQGNRLLMQHMGRFRYLLLFSMDVAGTEMLQNYYFIIGVDERIADAIVSTGATTLQEVYDRALSYETLLLEREGRRMTGCKSENVSAPQPSCNLQSVAQGAEVDREFSNSVMAQAVTPLE</sequence>
<organism evidence="2 3">
    <name type="scientific">Stephania yunnanensis</name>
    <dbReference type="NCBI Taxonomy" id="152371"/>
    <lineage>
        <taxon>Eukaryota</taxon>
        <taxon>Viridiplantae</taxon>
        <taxon>Streptophyta</taxon>
        <taxon>Embryophyta</taxon>
        <taxon>Tracheophyta</taxon>
        <taxon>Spermatophyta</taxon>
        <taxon>Magnoliopsida</taxon>
        <taxon>Ranunculales</taxon>
        <taxon>Menispermaceae</taxon>
        <taxon>Menispermoideae</taxon>
        <taxon>Cissampelideae</taxon>
        <taxon>Stephania</taxon>
    </lineage>
</organism>